<feature type="transmembrane region" description="Helical" evidence="1">
    <location>
        <begin position="324"/>
        <end position="345"/>
    </location>
</feature>
<feature type="transmembrane region" description="Helical" evidence="1">
    <location>
        <begin position="12"/>
        <end position="36"/>
    </location>
</feature>
<evidence type="ECO:0000313" key="2">
    <source>
        <dbReference type="EMBL" id="GAT11179.1"/>
    </source>
</evidence>
<feature type="transmembrane region" description="Helical" evidence="1">
    <location>
        <begin position="289"/>
        <end position="312"/>
    </location>
</feature>
<feature type="transmembrane region" description="Helical" evidence="1">
    <location>
        <begin position="82"/>
        <end position="101"/>
    </location>
</feature>
<feature type="transmembrane region" description="Helical" evidence="1">
    <location>
        <begin position="42"/>
        <end position="62"/>
    </location>
</feature>
<evidence type="ECO:0008006" key="4">
    <source>
        <dbReference type="Google" id="ProtNLM"/>
    </source>
</evidence>
<dbReference type="RefSeq" id="WP_067393506.1">
    <property type="nucleotide sequence ID" value="NZ_BCTA01000063.1"/>
</dbReference>
<proteinExistence type="predicted"/>
<comment type="caution">
    <text evidence="2">The sequence shown here is derived from an EMBL/GenBank/DDBJ whole genome shotgun (WGS) entry which is preliminary data.</text>
</comment>
<feature type="transmembrane region" description="Helical" evidence="1">
    <location>
        <begin position="134"/>
        <end position="152"/>
    </location>
</feature>
<keyword evidence="1" id="KW-1133">Transmembrane helix</keyword>
<accession>A0ABQ0KP53</accession>
<gene>
    <name evidence="2" type="ORF">RMCN_4312</name>
</gene>
<feature type="transmembrane region" description="Helical" evidence="1">
    <location>
        <begin position="351"/>
        <end position="369"/>
    </location>
</feature>
<feature type="transmembrane region" description="Helical" evidence="1">
    <location>
        <begin position="223"/>
        <end position="243"/>
    </location>
</feature>
<evidence type="ECO:0000256" key="1">
    <source>
        <dbReference type="SAM" id="Phobius"/>
    </source>
</evidence>
<protein>
    <recommendedName>
        <fullName evidence="4">Polysaccharide biosynthesis protein</fullName>
    </recommendedName>
</protein>
<feature type="transmembrane region" description="Helical" evidence="1">
    <location>
        <begin position="255"/>
        <end position="277"/>
    </location>
</feature>
<sequence>MRPLVSRSRLQALVQVVAGLALNAFPAMFIAVYARIAPIEAQGFLAVSLTVGVYVAQLFNAFVVEGRLATPGADQNLSLPRWVGVLVVAAGALLSLGPLVAPPWILIAGSVGIMTGLLMARSIGVVCGRWKSEAVGAVLLLATSLVALVLAARQNPHCVQVLALGGVAAILVRWWPRTAIGVSGMPPDVRRASWVTAETAVLGVVQPTLTYLVLMILGPAASVTFRVISTVSGALEPILAYGRYRLLAHGHKGELATFVLIFSAGLIAVLVAALGGLGELIFGSAWSGVGAVVLVIACMWKLVMLISTVPFAALRKAGATKLVFWIRGFTTVAYLAFGIGFLLLWDTVMALFIGFVVAELVTAVVYHFVAKKRVDEYDLTLRSAALVPGAVLARRWKRSAK</sequence>
<reference evidence="2 3" key="1">
    <citation type="journal article" date="2016" name="Genome Announc.">
        <title>Draft Genome Sequences of Five Rapidly Growing Mycobacterium Species, M. thermoresistibile, M. fortuitum subsp. acetamidolyticum, M. canariasense, M. brisbanense, and M. novocastrense.</title>
        <authorList>
            <person name="Katahira K."/>
            <person name="Ogura Y."/>
            <person name="Gotoh Y."/>
            <person name="Hayashi T."/>
        </authorList>
    </citation>
    <scope>NUCLEOTIDE SEQUENCE [LARGE SCALE GENOMIC DNA]</scope>
    <source>
        <strain evidence="2 3">JCM18114</strain>
    </source>
</reference>
<feature type="transmembrane region" description="Helical" evidence="1">
    <location>
        <begin position="107"/>
        <end position="127"/>
    </location>
</feature>
<keyword evidence="3" id="KW-1185">Reference proteome</keyword>
<dbReference type="EMBL" id="BCTA01000063">
    <property type="protein sequence ID" value="GAT11179.1"/>
    <property type="molecule type" value="Genomic_DNA"/>
</dbReference>
<name>A0ABQ0KP53_MYCNV</name>
<keyword evidence="1" id="KW-0812">Transmembrane</keyword>
<dbReference type="Proteomes" id="UP000069773">
    <property type="component" value="Unassembled WGS sequence"/>
</dbReference>
<keyword evidence="1" id="KW-0472">Membrane</keyword>
<evidence type="ECO:0000313" key="3">
    <source>
        <dbReference type="Proteomes" id="UP000069773"/>
    </source>
</evidence>
<organism evidence="2 3">
    <name type="scientific">Mycolicibacterium novocastrense</name>
    <name type="common">Mycobacterium novocastrense</name>
    <dbReference type="NCBI Taxonomy" id="59813"/>
    <lineage>
        <taxon>Bacteria</taxon>
        <taxon>Bacillati</taxon>
        <taxon>Actinomycetota</taxon>
        <taxon>Actinomycetes</taxon>
        <taxon>Mycobacteriales</taxon>
        <taxon>Mycobacteriaceae</taxon>
        <taxon>Mycolicibacterium</taxon>
    </lineage>
</organism>